<feature type="transmembrane region" description="Helical" evidence="1">
    <location>
        <begin position="231"/>
        <end position="254"/>
    </location>
</feature>
<sequence>MAMPKVAVLLPCFNEAKAIGQVVDSFRAILPEADVYVYDNNSNDNTSQIAKAHGAIVRHEYRQGKGHVVRRMFADVDADLYVLADGDLTYHAPSVRKMIEVLVDERLDMVVGVRKSQEGETTYRTGHQFGNKLFNVIVGALFEQRFTDILSGYRVMSRRFVKSFPALAKGFEIETQLTVHALELSLPTAEMETPYFSRPEGASSKLRTYRDGTRILMTILLLFKEAKPFKFFFSLAIIVAGLSLGFGVPVVVEYAKTGLVPRFPTAILATGLGLIGVILFTAGIILDSVSRGNRELRRLHYLSLKNVSNAAPD</sequence>
<dbReference type="Pfam" id="PF00535">
    <property type="entry name" value="Glycos_transf_2"/>
    <property type="match status" value="1"/>
</dbReference>
<dbReference type="InterPro" id="IPR029044">
    <property type="entry name" value="Nucleotide-diphossugar_trans"/>
</dbReference>
<dbReference type="SUPFAM" id="SSF53448">
    <property type="entry name" value="Nucleotide-diphospho-sugar transferases"/>
    <property type="match status" value="1"/>
</dbReference>
<dbReference type="GO" id="GO:0016740">
    <property type="term" value="F:transferase activity"/>
    <property type="evidence" value="ECO:0007669"/>
    <property type="project" value="UniProtKB-KW"/>
</dbReference>
<organism evidence="3 4">
    <name type="scientific">Novimethylophilus kurashikiensis</name>
    <dbReference type="NCBI Taxonomy" id="1825523"/>
    <lineage>
        <taxon>Bacteria</taxon>
        <taxon>Pseudomonadati</taxon>
        <taxon>Pseudomonadota</taxon>
        <taxon>Betaproteobacteria</taxon>
        <taxon>Nitrosomonadales</taxon>
        <taxon>Methylophilaceae</taxon>
        <taxon>Novimethylophilus</taxon>
    </lineage>
</organism>
<dbReference type="CDD" id="cd04179">
    <property type="entry name" value="DPM_DPG-synthase_like"/>
    <property type="match status" value="1"/>
</dbReference>
<evidence type="ECO:0000313" key="3">
    <source>
        <dbReference type="EMBL" id="GBG15662.1"/>
    </source>
</evidence>
<dbReference type="EMBL" id="BDOQ01000019">
    <property type="protein sequence ID" value="GBG15662.1"/>
    <property type="molecule type" value="Genomic_DNA"/>
</dbReference>
<evidence type="ECO:0000256" key="1">
    <source>
        <dbReference type="SAM" id="Phobius"/>
    </source>
</evidence>
<proteinExistence type="predicted"/>
<dbReference type="InterPro" id="IPR050256">
    <property type="entry name" value="Glycosyltransferase_2"/>
</dbReference>
<evidence type="ECO:0000259" key="2">
    <source>
        <dbReference type="Pfam" id="PF00535"/>
    </source>
</evidence>
<gene>
    <name evidence="3" type="ORF">NMK_3273</name>
</gene>
<dbReference type="Proteomes" id="UP000245081">
    <property type="component" value="Unassembled WGS sequence"/>
</dbReference>
<keyword evidence="1" id="KW-0812">Transmembrane</keyword>
<reference evidence="3 4" key="1">
    <citation type="journal article" date="2018" name="Environ. Microbiol.">
        <title>Isolation and genomic characterization of Novimethylophilus kurashikiensis gen. nov. sp. nov., a new lanthanide-dependent methylotrophic species of Methylophilaceae.</title>
        <authorList>
            <person name="Lv H."/>
            <person name="Sahin N."/>
            <person name="Tani A."/>
        </authorList>
    </citation>
    <scope>NUCLEOTIDE SEQUENCE [LARGE SCALE GENOMIC DNA]</scope>
    <source>
        <strain evidence="3 4">La2-4</strain>
    </source>
</reference>
<comment type="caution">
    <text evidence="3">The sequence shown here is derived from an EMBL/GenBank/DDBJ whole genome shotgun (WGS) entry which is preliminary data.</text>
</comment>
<keyword evidence="1" id="KW-1133">Transmembrane helix</keyword>
<accession>A0A2R5FBS4</accession>
<dbReference type="PANTHER" id="PTHR48090:SF7">
    <property type="entry name" value="RFBJ PROTEIN"/>
    <property type="match status" value="1"/>
</dbReference>
<keyword evidence="4" id="KW-1185">Reference proteome</keyword>
<evidence type="ECO:0000313" key="4">
    <source>
        <dbReference type="Proteomes" id="UP000245081"/>
    </source>
</evidence>
<dbReference type="PANTHER" id="PTHR48090">
    <property type="entry name" value="UNDECAPRENYL-PHOSPHATE 4-DEOXY-4-FORMAMIDO-L-ARABINOSE TRANSFERASE-RELATED"/>
    <property type="match status" value="1"/>
</dbReference>
<feature type="transmembrane region" description="Helical" evidence="1">
    <location>
        <begin position="266"/>
        <end position="286"/>
    </location>
</feature>
<feature type="domain" description="Glycosyltransferase 2-like" evidence="2">
    <location>
        <begin position="8"/>
        <end position="161"/>
    </location>
</feature>
<keyword evidence="1" id="KW-0472">Membrane</keyword>
<dbReference type="AlphaFoldDB" id="A0A2R5FBS4"/>
<dbReference type="Gene3D" id="3.90.550.10">
    <property type="entry name" value="Spore Coat Polysaccharide Biosynthesis Protein SpsA, Chain A"/>
    <property type="match status" value="1"/>
</dbReference>
<name>A0A2R5FBS4_9PROT</name>
<dbReference type="InterPro" id="IPR001173">
    <property type="entry name" value="Glyco_trans_2-like"/>
</dbReference>
<keyword evidence="3" id="KW-0808">Transferase</keyword>
<protein>
    <submittedName>
        <fullName evidence="3">Glycosyl transferase family 2</fullName>
    </submittedName>
</protein>